<feature type="non-terminal residue" evidence="1">
    <location>
        <position position="1"/>
    </location>
</feature>
<reference evidence="1 2" key="1">
    <citation type="journal article" date="2016" name="Sci. Rep.">
        <title>Metabolic traits of an uncultured archaeal lineage -MSBL1- from brine pools of the Red Sea.</title>
        <authorList>
            <person name="Mwirichia R."/>
            <person name="Alam I."/>
            <person name="Rashid M."/>
            <person name="Vinu M."/>
            <person name="Ba-Alawi W."/>
            <person name="Anthony Kamau A."/>
            <person name="Kamanda Ngugi D."/>
            <person name="Goker M."/>
            <person name="Klenk H.P."/>
            <person name="Bajic V."/>
            <person name="Stingl U."/>
        </authorList>
    </citation>
    <scope>NUCLEOTIDE SEQUENCE [LARGE SCALE GENOMIC DNA]</scope>
    <source>
        <strain evidence="1">SCGC-AAA259I09</strain>
    </source>
</reference>
<dbReference type="PANTHER" id="PTHR42731:SF4">
    <property type="entry name" value="RADICAL SAM DOMAIN PROTEIN"/>
    <property type="match status" value="1"/>
</dbReference>
<dbReference type="InterPro" id="IPR058240">
    <property type="entry name" value="rSAM_sf"/>
</dbReference>
<dbReference type="PANTHER" id="PTHR42731">
    <property type="entry name" value="SLL1084 PROTEIN"/>
    <property type="match status" value="1"/>
</dbReference>
<organism evidence="1 2">
    <name type="scientific">candidate division MSBL1 archaeon SCGC-AAA259I09</name>
    <dbReference type="NCBI Taxonomy" id="1698267"/>
    <lineage>
        <taxon>Archaea</taxon>
        <taxon>Methanobacteriati</taxon>
        <taxon>Methanobacteriota</taxon>
        <taxon>candidate division MSBL1</taxon>
    </lineage>
</organism>
<evidence type="ECO:0000313" key="1">
    <source>
        <dbReference type="EMBL" id="KXA96214.1"/>
    </source>
</evidence>
<sequence length="187" mass="21230">QTGIETGSPRLIEKYMSGKALPSSPEEWPEIVRQSLGILEENGWVPACTTINGLPGEEPDDVVRTLELIDEIKDYKALIVPLNFVFMEGSHLSEEKSFTAEDMLPEHWQVIGECLEHDAQVSREMKDSIQMEGSIKGRLLDWLTDYLIGNGEKYAQEMKEGSPPADYDEVSQHTFPECLERREVKNF</sequence>
<proteinExistence type="predicted"/>
<dbReference type="Proteomes" id="UP000070463">
    <property type="component" value="Unassembled WGS sequence"/>
</dbReference>
<name>A0A133UPQ9_9EURY</name>
<protein>
    <recommendedName>
        <fullName evidence="3">Radical SAM core domain-containing protein</fullName>
    </recommendedName>
</protein>
<dbReference type="SUPFAM" id="SSF102114">
    <property type="entry name" value="Radical SAM enzymes"/>
    <property type="match status" value="1"/>
</dbReference>
<evidence type="ECO:0000313" key="2">
    <source>
        <dbReference type="Proteomes" id="UP000070463"/>
    </source>
</evidence>
<dbReference type="EMBL" id="LHXR01000098">
    <property type="protein sequence ID" value="KXA96214.1"/>
    <property type="molecule type" value="Genomic_DNA"/>
</dbReference>
<dbReference type="AlphaFoldDB" id="A0A133UPQ9"/>
<comment type="caution">
    <text evidence="1">The sequence shown here is derived from an EMBL/GenBank/DDBJ whole genome shotgun (WGS) entry which is preliminary data.</text>
</comment>
<evidence type="ECO:0008006" key="3">
    <source>
        <dbReference type="Google" id="ProtNLM"/>
    </source>
</evidence>
<keyword evidence="2" id="KW-1185">Reference proteome</keyword>
<accession>A0A133UPQ9</accession>
<gene>
    <name evidence="1" type="ORF">AKJ37_05770</name>
</gene>